<name>A0ACA9L1H6_9GLOM</name>
<dbReference type="EMBL" id="CAJVPM010003411">
    <property type="protein sequence ID" value="CAG8500940.1"/>
    <property type="molecule type" value="Genomic_DNA"/>
</dbReference>
<evidence type="ECO:0000313" key="2">
    <source>
        <dbReference type="Proteomes" id="UP000789860"/>
    </source>
</evidence>
<gene>
    <name evidence="1" type="ORF">SCALOS_LOCUS3238</name>
</gene>
<accession>A0ACA9L1H6</accession>
<organism evidence="1 2">
    <name type="scientific">Scutellospora calospora</name>
    <dbReference type="NCBI Taxonomy" id="85575"/>
    <lineage>
        <taxon>Eukaryota</taxon>
        <taxon>Fungi</taxon>
        <taxon>Fungi incertae sedis</taxon>
        <taxon>Mucoromycota</taxon>
        <taxon>Glomeromycotina</taxon>
        <taxon>Glomeromycetes</taxon>
        <taxon>Diversisporales</taxon>
        <taxon>Gigasporaceae</taxon>
        <taxon>Scutellospora</taxon>
    </lineage>
</organism>
<proteinExistence type="predicted"/>
<keyword evidence="2" id="KW-1185">Reference proteome</keyword>
<evidence type="ECO:0000313" key="1">
    <source>
        <dbReference type="EMBL" id="CAG8500940.1"/>
    </source>
</evidence>
<reference evidence="1" key="1">
    <citation type="submission" date="2021-06" db="EMBL/GenBank/DDBJ databases">
        <authorList>
            <person name="Kallberg Y."/>
            <person name="Tangrot J."/>
            <person name="Rosling A."/>
        </authorList>
    </citation>
    <scope>NUCLEOTIDE SEQUENCE</scope>
    <source>
        <strain evidence="1">AU212A</strain>
    </source>
</reference>
<dbReference type="Proteomes" id="UP000789860">
    <property type="component" value="Unassembled WGS sequence"/>
</dbReference>
<protein>
    <submittedName>
        <fullName evidence="1">2738_t:CDS:1</fullName>
    </submittedName>
</protein>
<comment type="caution">
    <text evidence="1">The sequence shown here is derived from an EMBL/GenBank/DDBJ whole genome shotgun (WGS) entry which is preliminary data.</text>
</comment>
<sequence>MLMPNPSMKSIIFWQWANQSINVAINYSNANKTIMMSLKETATVGLTQAVPRLKFISPSTRGIKPDWYLCNCWNNRNGIDVYDADGNNLGKSQKAGANAVGQVAISRILTNFPVLTIPPLILSQLEKRLLKKLA</sequence>